<feature type="transmembrane region" description="Helical" evidence="1">
    <location>
        <begin position="15"/>
        <end position="38"/>
    </location>
</feature>
<evidence type="ECO:0000313" key="5">
    <source>
        <dbReference type="Proteomes" id="UP000483765"/>
    </source>
</evidence>
<dbReference type="AlphaFoldDB" id="A0A6L8MX97"/>
<keyword evidence="1" id="KW-1133">Transmembrane helix</keyword>
<organism evidence="4 5">
    <name type="scientific">Streptococcus suis</name>
    <dbReference type="NCBI Taxonomy" id="1307"/>
    <lineage>
        <taxon>Bacteria</taxon>
        <taxon>Bacillati</taxon>
        <taxon>Bacillota</taxon>
        <taxon>Bacilli</taxon>
        <taxon>Lactobacillales</taxon>
        <taxon>Streptococcaceae</taxon>
        <taxon>Streptococcus</taxon>
    </lineage>
</organism>
<evidence type="ECO:0000259" key="2">
    <source>
        <dbReference type="Pfam" id="PF05738"/>
    </source>
</evidence>
<dbReference type="Gene3D" id="2.60.40.1140">
    <property type="entry name" value="Collagen-binding surface protein Cna, B-type domain"/>
    <property type="match status" value="1"/>
</dbReference>
<sequence>MKIGIGGILMDRKGFLLKITSIFLICFCILVFPIRSIYATELTNQPSPTDTYDIVLTSVSFDEQSYLQKRWEDGGYIGQQLNVEDYFGKEAVGLKGLNFELRKESATGELIQSGVTSAEGRLVFTGLPAGRYVIILNEEASSLSGIKYKLSVPVEVNLPVFKEDGTWYTTGEDALHVYPKQVIQVDEEKTKFHVKKVWKGKQLENVTVNLKKNGEIVDSIELSNSNNWEYTFENLDKQSSNGETITYSAEEVVPENYTATYVPSSDGNGITITNTYVPTKPPRSMIIKTGTLEIFWIIGISVVMIGFGYRLYRTDNKNDDSL</sequence>
<dbReference type="EMBL" id="WNXH01000007">
    <property type="protein sequence ID" value="MYN69732.1"/>
    <property type="molecule type" value="Genomic_DNA"/>
</dbReference>
<dbReference type="SUPFAM" id="SSF49478">
    <property type="entry name" value="Cna protein B-type domain"/>
    <property type="match status" value="1"/>
</dbReference>
<feature type="domain" description="Gram-positive pilin subunit D1 N-terminal" evidence="3">
    <location>
        <begin position="110"/>
        <end position="181"/>
    </location>
</feature>
<name>A0A6L8MX97_STRSU</name>
<proteinExistence type="predicted"/>
<feature type="domain" description="CNA-B" evidence="2">
    <location>
        <begin position="193"/>
        <end position="275"/>
    </location>
</feature>
<comment type="caution">
    <text evidence="4">The sequence shown here is derived from an EMBL/GenBank/DDBJ whole genome shotgun (WGS) entry which is preliminary data.</text>
</comment>
<feature type="transmembrane region" description="Helical" evidence="1">
    <location>
        <begin position="294"/>
        <end position="312"/>
    </location>
</feature>
<accession>A0A6L8MX97</accession>
<reference evidence="4 5" key="1">
    <citation type="submission" date="2019-11" db="EMBL/GenBank/DDBJ databases">
        <title>Divergent Streptococcus suis from cattle.</title>
        <authorList>
            <person name="Williamson C."/>
        </authorList>
    </citation>
    <scope>NUCLEOTIDE SEQUENCE [LARGE SCALE GENOMIC DNA]</scope>
    <source>
        <strain evidence="4 5">10-36905</strain>
    </source>
</reference>
<dbReference type="Pfam" id="PF16555">
    <property type="entry name" value="GramPos_pilinD1"/>
    <property type="match status" value="1"/>
</dbReference>
<dbReference type="Pfam" id="PF05738">
    <property type="entry name" value="Cna_B"/>
    <property type="match status" value="1"/>
</dbReference>
<evidence type="ECO:0000256" key="1">
    <source>
        <dbReference type="SAM" id="Phobius"/>
    </source>
</evidence>
<evidence type="ECO:0000259" key="3">
    <source>
        <dbReference type="Pfam" id="PF16555"/>
    </source>
</evidence>
<gene>
    <name evidence="4" type="ORF">GLP18_05755</name>
</gene>
<keyword evidence="1" id="KW-0812">Transmembrane</keyword>
<dbReference type="Gene3D" id="2.60.40.10">
    <property type="entry name" value="Immunoglobulins"/>
    <property type="match status" value="1"/>
</dbReference>
<keyword evidence="1" id="KW-0472">Membrane</keyword>
<dbReference type="InterPro" id="IPR013783">
    <property type="entry name" value="Ig-like_fold"/>
</dbReference>
<evidence type="ECO:0000313" key="4">
    <source>
        <dbReference type="EMBL" id="MYN69732.1"/>
    </source>
</evidence>
<dbReference type="Proteomes" id="UP000483765">
    <property type="component" value="Unassembled WGS sequence"/>
</dbReference>
<dbReference type="InterPro" id="IPR032364">
    <property type="entry name" value="GramPos_pilinD1_N"/>
</dbReference>
<dbReference type="InterPro" id="IPR008454">
    <property type="entry name" value="Collagen-bd_Cna-like_B-typ_dom"/>
</dbReference>
<dbReference type="CDD" id="cd00222">
    <property type="entry name" value="CollagenBindB"/>
    <property type="match status" value="1"/>
</dbReference>
<protein>
    <submittedName>
        <fullName evidence="4">Cna B-type domain-containing protein</fullName>
    </submittedName>
</protein>